<dbReference type="RefSeq" id="WP_125005638.1">
    <property type="nucleotide sequence ID" value="NZ_BHYK01000039.1"/>
</dbReference>
<dbReference type="EMBL" id="BHYK01000039">
    <property type="protein sequence ID" value="GCD12722.1"/>
    <property type="molecule type" value="Genomic_DNA"/>
</dbReference>
<organism evidence="1 2">
    <name type="scientific">Clostridium tagluense</name>
    <dbReference type="NCBI Taxonomy" id="360422"/>
    <lineage>
        <taxon>Bacteria</taxon>
        <taxon>Bacillati</taxon>
        <taxon>Bacillota</taxon>
        <taxon>Clostridia</taxon>
        <taxon>Eubacteriales</taxon>
        <taxon>Clostridiaceae</taxon>
        <taxon>Clostridium</taxon>
    </lineage>
</organism>
<dbReference type="Proteomes" id="UP000287872">
    <property type="component" value="Unassembled WGS sequence"/>
</dbReference>
<protein>
    <submittedName>
        <fullName evidence="1">Uncharacterized protein</fullName>
    </submittedName>
</protein>
<dbReference type="AlphaFoldDB" id="A0A401UT40"/>
<comment type="caution">
    <text evidence="1">The sequence shown here is derived from an EMBL/GenBank/DDBJ whole genome shotgun (WGS) entry which is preliminary data.</text>
</comment>
<reference evidence="1 2" key="1">
    <citation type="submission" date="2018-11" db="EMBL/GenBank/DDBJ databases">
        <title>Genome sequencing and assembly of Clostridium tagluense strain A121.</title>
        <authorList>
            <person name="Murakami T."/>
            <person name="Segawa T."/>
            <person name="Shcherbakova V.A."/>
            <person name="Mori H."/>
            <person name="Yoshimura Y."/>
        </authorList>
    </citation>
    <scope>NUCLEOTIDE SEQUENCE [LARGE SCALE GENOMIC DNA]</scope>
    <source>
        <strain evidence="1 2">A121</strain>
    </source>
</reference>
<evidence type="ECO:0000313" key="2">
    <source>
        <dbReference type="Proteomes" id="UP000287872"/>
    </source>
</evidence>
<sequence length="424" mass="49333">MVNNNFYVMLEKEWFYSSQEQTLLQKYGTVSLMVYSIMLRNLTTRNTFNFSINGICSILKVDVKNNSVMVKNIKNAIRMLNDNLFTVCSDSNCNQIENLSKIDNNNVYYCIRKDEPLKDKFIMVYDTEIDKMLTYSKGKKNSVSELITHFSFIVNGFHGKEKDGTEGEGYLCYYGGMDYIEQKTGIENSTLAPDNKIFIEEQLLLIGNAGGSIEDNMYKNTSNVYCRYENKVEFDTFMKIKSAKLSSKFARQTDKEQQDKQRRLKQLINQYKKDNEIYEFDTKESLSEEQFNELHELEINYLNFVKSRDKELKNPKFLTIKRDGTIKEKYVPEELAEEEYIEPTAKGKGSLASQRKTSPLVTPIITPPIADRIVKANVKTNRHNPIVDFSPYMDKEDLEDDDKSDIYCGNDEYKHTISYGRNPF</sequence>
<proteinExistence type="predicted"/>
<name>A0A401UT40_9CLOT</name>
<gene>
    <name evidence="1" type="ORF">Ctaglu_43450</name>
</gene>
<evidence type="ECO:0000313" key="1">
    <source>
        <dbReference type="EMBL" id="GCD12722.1"/>
    </source>
</evidence>
<keyword evidence="2" id="KW-1185">Reference proteome</keyword>
<accession>A0A401UT40</accession>